<evidence type="ECO:0000313" key="2">
    <source>
        <dbReference type="Proteomes" id="UP000183974"/>
    </source>
</evidence>
<dbReference type="STRING" id="337701.SAMN05444398_11374"/>
<gene>
    <name evidence="1" type="ORF">SAMN05444398_11374</name>
</gene>
<name>A0A1M7HRW5_9RHOB</name>
<dbReference type="InterPro" id="IPR046708">
    <property type="entry name" value="DUF6781"/>
</dbReference>
<dbReference type="EMBL" id="FRBR01000013">
    <property type="protein sequence ID" value="SHM31139.1"/>
    <property type="molecule type" value="Genomic_DNA"/>
</dbReference>
<dbReference type="Proteomes" id="UP000183974">
    <property type="component" value="Unassembled WGS sequence"/>
</dbReference>
<dbReference type="OrthoDB" id="7853711at2"/>
<dbReference type="RefSeq" id="WP_073036537.1">
    <property type="nucleotide sequence ID" value="NZ_BMLR01000013.1"/>
</dbReference>
<protein>
    <submittedName>
        <fullName evidence="1">Uncharacterized protein</fullName>
    </submittedName>
</protein>
<sequence>MEQYHETDPEISRAARDAVANGDDIRREIRDIVAGAVARRPLEQDSLRHVLKLVLKGMAEGMPESSGEITAAMRKAGEGIADAMEPVAEALHLAIDEARSRGDEFTENDLKRATDDLAALDRLYIDTMRDFAKAGATTAQRTIGDLATHMERSSDKAAGVVRSAAETVGQGMAASGRPHLSDVNRAARAGMGTIAALGSAILGGIAEGLAAADRSPPADETKKDG</sequence>
<keyword evidence="2" id="KW-1185">Reference proteome</keyword>
<proteinExistence type="predicted"/>
<dbReference type="Pfam" id="PF20572">
    <property type="entry name" value="DUF6781"/>
    <property type="match status" value="1"/>
</dbReference>
<evidence type="ECO:0000313" key="1">
    <source>
        <dbReference type="EMBL" id="SHM31139.1"/>
    </source>
</evidence>
<accession>A0A1M7HRW5</accession>
<organism evidence="1 2">
    <name type="scientific">Roseovarius pacificus</name>
    <dbReference type="NCBI Taxonomy" id="337701"/>
    <lineage>
        <taxon>Bacteria</taxon>
        <taxon>Pseudomonadati</taxon>
        <taxon>Pseudomonadota</taxon>
        <taxon>Alphaproteobacteria</taxon>
        <taxon>Rhodobacterales</taxon>
        <taxon>Roseobacteraceae</taxon>
        <taxon>Roseovarius</taxon>
    </lineage>
</organism>
<dbReference type="AlphaFoldDB" id="A0A1M7HRW5"/>
<reference evidence="1 2" key="1">
    <citation type="submission" date="2016-11" db="EMBL/GenBank/DDBJ databases">
        <authorList>
            <person name="Jaros S."/>
            <person name="Januszkiewicz K."/>
            <person name="Wedrychowicz H."/>
        </authorList>
    </citation>
    <scope>NUCLEOTIDE SEQUENCE [LARGE SCALE GENOMIC DNA]</scope>
    <source>
        <strain evidence="1 2">DSM 29589</strain>
    </source>
</reference>